<proteinExistence type="predicted"/>
<accession>A0A7J8S230</accession>
<gene>
    <name evidence="1" type="ORF">Godav_005869</name>
</gene>
<protein>
    <submittedName>
        <fullName evidence="1">Uncharacterized protein</fullName>
    </submittedName>
</protein>
<evidence type="ECO:0000313" key="1">
    <source>
        <dbReference type="EMBL" id="MBA0620099.1"/>
    </source>
</evidence>
<dbReference type="EMBL" id="JABFAC010000008">
    <property type="protein sequence ID" value="MBA0620099.1"/>
    <property type="molecule type" value="Genomic_DNA"/>
</dbReference>
<keyword evidence="2" id="KW-1185">Reference proteome</keyword>
<comment type="caution">
    <text evidence="1">The sequence shown here is derived from an EMBL/GenBank/DDBJ whole genome shotgun (WGS) entry which is preliminary data.</text>
</comment>
<reference evidence="1 2" key="1">
    <citation type="journal article" date="2019" name="Genome Biol. Evol.">
        <title>Insights into the evolution of the New World diploid cottons (Gossypium, subgenus Houzingenia) based on genome sequencing.</title>
        <authorList>
            <person name="Grover C.E."/>
            <person name="Arick M.A. 2nd"/>
            <person name="Thrash A."/>
            <person name="Conover J.L."/>
            <person name="Sanders W.S."/>
            <person name="Peterson D.G."/>
            <person name="Frelichowski J.E."/>
            <person name="Scheffler J.A."/>
            <person name="Scheffler B.E."/>
            <person name="Wendel J.F."/>
        </authorList>
    </citation>
    <scope>NUCLEOTIDE SEQUENCE [LARGE SCALE GENOMIC DNA]</scope>
    <source>
        <strain evidence="1">27</strain>
        <tissue evidence="1">Leaf</tissue>
    </source>
</reference>
<feature type="non-terminal residue" evidence="1">
    <location>
        <position position="222"/>
    </location>
</feature>
<organism evidence="1 2">
    <name type="scientific">Gossypium davidsonii</name>
    <name type="common">Davidson's cotton</name>
    <name type="synonym">Gossypium klotzschianum subsp. davidsonii</name>
    <dbReference type="NCBI Taxonomy" id="34287"/>
    <lineage>
        <taxon>Eukaryota</taxon>
        <taxon>Viridiplantae</taxon>
        <taxon>Streptophyta</taxon>
        <taxon>Embryophyta</taxon>
        <taxon>Tracheophyta</taxon>
        <taxon>Spermatophyta</taxon>
        <taxon>Magnoliopsida</taxon>
        <taxon>eudicotyledons</taxon>
        <taxon>Gunneridae</taxon>
        <taxon>Pentapetalae</taxon>
        <taxon>rosids</taxon>
        <taxon>malvids</taxon>
        <taxon>Malvales</taxon>
        <taxon>Malvaceae</taxon>
        <taxon>Malvoideae</taxon>
        <taxon>Gossypium</taxon>
    </lineage>
</organism>
<dbReference type="Proteomes" id="UP000593561">
    <property type="component" value="Unassembled WGS sequence"/>
</dbReference>
<dbReference type="AlphaFoldDB" id="A0A7J8S230"/>
<name>A0A7J8S230_GOSDV</name>
<sequence length="222" mass="26593">MELVCKEFQVKKDPKSNEDVTEGAKVKIVVVTNRVRRLPETTKRRPKKEWRGNFRNCIRTERQYRRKKTNGVKKIKQFQRIVEVKGTIYGLEDYTTEATTIDPLETVCFLRKVSLYCQWYLMIILVMASRYTMLKNKIHTNVVHNSTRQRLLCQTLFQKFDLVKLKRGFWHYFGGFGLIVLMSKKTLDNYNIDSEKRRLWDISRQQWLDGGSNDIFQRREVK</sequence>
<evidence type="ECO:0000313" key="2">
    <source>
        <dbReference type="Proteomes" id="UP000593561"/>
    </source>
</evidence>